<organism evidence="12 13">
    <name type="scientific">Rhizobium aquaticum</name>
    <dbReference type="NCBI Taxonomy" id="1549636"/>
    <lineage>
        <taxon>Bacteria</taxon>
        <taxon>Pseudomonadati</taxon>
        <taxon>Pseudomonadota</taxon>
        <taxon>Alphaproteobacteria</taxon>
        <taxon>Hyphomicrobiales</taxon>
        <taxon>Rhizobiaceae</taxon>
        <taxon>Rhizobium/Agrobacterium group</taxon>
        <taxon>Rhizobium</taxon>
    </lineage>
</organism>
<dbReference type="GO" id="GO:0008915">
    <property type="term" value="F:lipid-A-disaccharide synthase activity"/>
    <property type="evidence" value="ECO:0007669"/>
    <property type="project" value="UniProtKB-EC"/>
</dbReference>
<protein>
    <recommendedName>
        <fullName evidence="4 11">Lipid-A-disaccharide synthase</fullName>
        <ecNumber evidence="3 11">2.4.1.182</ecNumber>
    </recommendedName>
</protein>
<comment type="similarity">
    <text evidence="2">Belongs to the LpxB family.</text>
</comment>
<keyword evidence="8 12" id="KW-0808">Transferase</keyword>
<dbReference type="NCBIfam" id="TIGR00215">
    <property type="entry name" value="lpxB"/>
    <property type="match status" value="1"/>
</dbReference>
<evidence type="ECO:0000256" key="7">
    <source>
        <dbReference type="ARBA" id="ARBA00022676"/>
    </source>
</evidence>
<dbReference type="Proteomes" id="UP001549047">
    <property type="component" value="Unassembled WGS sequence"/>
</dbReference>
<dbReference type="EMBL" id="JBEPMB010000001">
    <property type="protein sequence ID" value="MET3612678.1"/>
    <property type="molecule type" value="Genomic_DNA"/>
</dbReference>
<sequence length="386" mass="41997">MNRPLKLAVIAGEVSGDILGGDLVAAIRRSGRDVELFGVGGDRLQREGLKSLFDFSELSVMGIADVLAKLPSLVGRIRQTAAAIIAERPDALLIIDSPDFTHRVAKRVRKLLPDLPVIQYVCPSVWAWKEYRAQAMLDYVDLVLAVLPFEPAVMHRLGGPKTLYVGHRLSADPDILRVRAARESREPGSAPTILLLPGSRSSEIKRLGDVMGQAAAEIAARHPGTKFLLPAVARQKELIRQTISTWSVAPACETGDAFKWDAFARADAAIAASGTVILELAMAGVPTVSIYRTDPIVKFLASRIKIWSAALPNLIADYPVIPEYINDLLRPAAPVRWVERLIADTPQRAAMLAGYRDVWNRMSVSRPSGELAASAILDLLDTKKPA</sequence>
<accession>A0ABV2IWE8</accession>
<proteinExistence type="inferred from homology"/>
<dbReference type="InterPro" id="IPR003835">
    <property type="entry name" value="Glyco_trans_19"/>
</dbReference>
<comment type="catalytic activity">
    <reaction evidence="10">
        <text>a lipid X + a UDP-2-N,3-O-bis[(3R)-3-hydroxyacyl]-alpha-D-glucosamine = a lipid A disaccharide + UDP + H(+)</text>
        <dbReference type="Rhea" id="RHEA:67828"/>
        <dbReference type="ChEBI" id="CHEBI:15378"/>
        <dbReference type="ChEBI" id="CHEBI:58223"/>
        <dbReference type="ChEBI" id="CHEBI:137748"/>
        <dbReference type="ChEBI" id="CHEBI:176338"/>
        <dbReference type="ChEBI" id="CHEBI:176343"/>
        <dbReference type="EC" id="2.4.1.182"/>
    </reaction>
</comment>
<evidence type="ECO:0000256" key="4">
    <source>
        <dbReference type="ARBA" id="ARBA00020902"/>
    </source>
</evidence>
<name>A0ABV2IWE8_9HYPH</name>
<dbReference type="Pfam" id="PF02684">
    <property type="entry name" value="LpxB"/>
    <property type="match status" value="1"/>
</dbReference>
<keyword evidence="7 12" id="KW-0328">Glycosyltransferase</keyword>
<evidence type="ECO:0000256" key="10">
    <source>
        <dbReference type="ARBA" id="ARBA00048975"/>
    </source>
</evidence>
<evidence type="ECO:0000256" key="1">
    <source>
        <dbReference type="ARBA" id="ARBA00002056"/>
    </source>
</evidence>
<keyword evidence="5" id="KW-0444">Lipid biosynthesis</keyword>
<keyword evidence="13" id="KW-1185">Reference proteome</keyword>
<comment type="function">
    <text evidence="1">Condensation of UDP-2,3-diacylglucosamine and 2,3-diacylglucosamine-1-phosphate to form lipid A disaccharide, a precursor of lipid A, a phosphorylated glycolipid that anchors the lipopolysaccharide to the outer membrane of the cell.</text>
</comment>
<dbReference type="RefSeq" id="WP_354555231.1">
    <property type="nucleotide sequence ID" value="NZ_JBEPMB010000001.1"/>
</dbReference>
<evidence type="ECO:0000256" key="2">
    <source>
        <dbReference type="ARBA" id="ARBA00007868"/>
    </source>
</evidence>
<comment type="caution">
    <text evidence="12">The sequence shown here is derived from an EMBL/GenBank/DDBJ whole genome shotgun (WGS) entry which is preliminary data.</text>
</comment>
<evidence type="ECO:0000313" key="13">
    <source>
        <dbReference type="Proteomes" id="UP001549047"/>
    </source>
</evidence>
<reference evidence="12 13" key="1">
    <citation type="submission" date="2024-06" db="EMBL/GenBank/DDBJ databases">
        <title>Genomic Encyclopedia of Type Strains, Phase IV (KMG-IV): sequencing the most valuable type-strain genomes for metagenomic binning, comparative biology and taxonomic classification.</title>
        <authorList>
            <person name="Goeker M."/>
        </authorList>
    </citation>
    <scope>NUCLEOTIDE SEQUENCE [LARGE SCALE GENOMIC DNA]</scope>
    <source>
        <strain evidence="12 13">DSM 29780</strain>
    </source>
</reference>
<dbReference type="EC" id="2.4.1.182" evidence="3 11"/>
<evidence type="ECO:0000256" key="8">
    <source>
        <dbReference type="ARBA" id="ARBA00022679"/>
    </source>
</evidence>
<evidence type="ECO:0000256" key="3">
    <source>
        <dbReference type="ARBA" id="ARBA00012687"/>
    </source>
</evidence>
<dbReference type="SUPFAM" id="SSF53756">
    <property type="entry name" value="UDP-Glycosyltransferase/glycogen phosphorylase"/>
    <property type="match status" value="1"/>
</dbReference>
<keyword evidence="9" id="KW-0443">Lipid metabolism</keyword>
<gene>
    <name evidence="12" type="ORF">ABID16_000983</name>
</gene>
<dbReference type="PANTHER" id="PTHR30372">
    <property type="entry name" value="LIPID-A-DISACCHARIDE SYNTHASE"/>
    <property type="match status" value="1"/>
</dbReference>
<dbReference type="PANTHER" id="PTHR30372:SF4">
    <property type="entry name" value="LIPID-A-DISACCHARIDE SYNTHASE, MITOCHONDRIAL-RELATED"/>
    <property type="match status" value="1"/>
</dbReference>
<evidence type="ECO:0000313" key="12">
    <source>
        <dbReference type="EMBL" id="MET3612678.1"/>
    </source>
</evidence>
<evidence type="ECO:0000256" key="11">
    <source>
        <dbReference type="NCBIfam" id="TIGR00215"/>
    </source>
</evidence>
<evidence type="ECO:0000256" key="5">
    <source>
        <dbReference type="ARBA" id="ARBA00022516"/>
    </source>
</evidence>
<evidence type="ECO:0000256" key="6">
    <source>
        <dbReference type="ARBA" id="ARBA00022556"/>
    </source>
</evidence>
<keyword evidence="6" id="KW-0441">Lipid A biosynthesis</keyword>
<evidence type="ECO:0000256" key="9">
    <source>
        <dbReference type="ARBA" id="ARBA00023098"/>
    </source>
</evidence>